<keyword evidence="2" id="KW-1133">Transmembrane helix</keyword>
<feature type="transmembrane region" description="Helical" evidence="2">
    <location>
        <begin position="49"/>
        <end position="70"/>
    </location>
</feature>
<feature type="transmembrane region" description="Helical" evidence="2">
    <location>
        <begin position="12"/>
        <end position="37"/>
    </location>
</feature>
<evidence type="ECO:0000256" key="1">
    <source>
        <dbReference type="SAM" id="MobiDB-lite"/>
    </source>
</evidence>
<reference evidence="5" key="1">
    <citation type="journal article" date="2017" name="Nat. Microbiol.">
        <title>Global analysis of biosynthetic gene clusters reveals vast potential of secondary metabolite production in Penicillium species.</title>
        <authorList>
            <person name="Nielsen J.C."/>
            <person name="Grijseels S."/>
            <person name="Prigent S."/>
            <person name="Ji B."/>
            <person name="Dainat J."/>
            <person name="Nielsen K.F."/>
            <person name="Frisvad J.C."/>
            <person name="Workman M."/>
            <person name="Nielsen J."/>
        </authorList>
    </citation>
    <scope>NUCLEOTIDE SEQUENCE [LARGE SCALE GENOMIC DNA]</scope>
    <source>
        <strain evidence="5">IBT 31321</strain>
    </source>
</reference>
<dbReference type="STRING" id="36646.A0A1V6V0S2"/>
<dbReference type="Pfam" id="PF03707">
    <property type="entry name" value="MHYT"/>
    <property type="match status" value="2"/>
</dbReference>
<evidence type="ECO:0000259" key="3">
    <source>
        <dbReference type="PROSITE" id="PS50924"/>
    </source>
</evidence>
<name>A0A1V6V0S2_9EURO</name>
<dbReference type="InterPro" id="IPR005330">
    <property type="entry name" value="MHYT_dom"/>
</dbReference>
<evidence type="ECO:0000256" key="2">
    <source>
        <dbReference type="SAM" id="Phobius"/>
    </source>
</evidence>
<feature type="transmembrane region" description="Helical" evidence="2">
    <location>
        <begin position="151"/>
        <end position="177"/>
    </location>
</feature>
<feature type="transmembrane region" description="Helical" evidence="2">
    <location>
        <begin position="230"/>
        <end position="252"/>
    </location>
</feature>
<dbReference type="PROSITE" id="PS50924">
    <property type="entry name" value="MHYT"/>
    <property type="match status" value="1"/>
</dbReference>
<feature type="domain" description="MHYT" evidence="3">
    <location>
        <begin position="14"/>
        <end position="213"/>
    </location>
</feature>
<dbReference type="AlphaFoldDB" id="A0A1V6V0S2"/>
<keyword evidence="2" id="KW-0812">Transmembrane</keyword>
<evidence type="ECO:0000313" key="5">
    <source>
        <dbReference type="Proteomes" id="UP000191500"/>
    </source>
</evidence>
<comment type="caution">
    <text evidence="4">The sequence shown here is derived from an EMBL/GenBank/DDBJ whole genome shotgun (WGS) entry which is preliminary data.</text>
</comment>
<feature type="transmembrane region" description="Helical" evidence="2">
    <location>
        <begin position="90"/>
        <end position="111"/>
    </location>
</feature>
<gene>
    <name evidence="4" type="ORF">PENCOP_c002G02765</name>
</gene>
<protein>
    <recommendedName>
        <fullName evidence="3">MHYT domain-containing protein</fullName>
    </recommendedName>
</protein>
<organism evidence="4 5">
    <name type="scientific">Penicillium coprophilum</name>
    <dbReference type="NCBI Taxonomy" id="36646"/>
    <lineage>
        <taxon>Eukaryota</taxon>
        <taxon>Fungi</taxon>
        <taxon>Dikarya</taxon>
        <taxon>Ascomycota</taxon>
        <taxon>Pezizomycotina</taxon>
        <taxon>Eurotiomycetes</taxon>
        <taxon>Eurotiomycetidae</taxon>
        <taxon>Eurotiales</taxon>
        <taxon>Aspergillaceae</taxon>
        <taxon>Penicillium</taxon>
    </lineage>
</organism>
<accession>A0A1V6V0S2</accession>
<dbReference type="PANTHER" id="PTHR35152:SF1">
    <property type="entry name" value="DOMAIN SIGNALLING PROTEIN, PUTATIVE (AFU_ORTHOLOGUE AFUA_5G11310)-RELATED"/>
    <property type="match status" value="1"/>
</dbReference>
<feature type="transmembrane region" description="Helical" evidence="2">
    <location>
        <begin position="189"/>
        <end position="210"/>
    </location>
</feature>
<dbReference type="EMBL" id="MDDG01000002">
    <property type="protein sequence ID" value="OQE44099.1"/>
    <property type="molecule type" value="Genomic_DNA"/>
</dbReference>
<keyword evidence="2" id="KW-0472">Membrane</keyword>
<dbReference type="PANTHER" id="PTHR35152">
    <property type="entry name" value="DOMAIN SIGNALLING PROTEIN, PUTATIVE (AFU_ORTHOLOGUE AFUA_5G11310)-RELATED"/>
    <property type="match status" value="1"/>
</dbReference>
<feature type="region of interest" description="Disordered" evidence="1">
    <location>
        <begin position="738"/>
        <end position="757"/>
    </location>
</feature>
<sequence>MSTDDYEQPMRVTYLAGYIVLSYVISAMGCTTTLELLHRRTSRSGLYNWYLLLTSSITMGGIGIWCMHFIGNRAIVLGKGEAHVQVMYNVAFTGTSFVLPVVVLLFAFYAVGVEEKAGYLRILIGGLLTGSSVCGMHYVGQLGISNYRCTYHVANVVGAAIIAIFSSTTALGIFFRWRATWTDSWWRRGICACLLAGAVSGMHWTAAVGTEYLDHDRMVMNGTQLSRSQVVIVCTVLACVACLILSMCAILAGRNRRKSTTRAHQLVLACAYFDPSGRIMVTTQAMLPTRKIVDHYIGRTFKDDDLTRTHPTFLWAFRATRNWPVIKDLVPFMRNRLDSEESAIEKHMLSRGVFMDKDTELQTDFDTLFKQLFCVTAKELSDELRLPLQDLGTLYDDVLSTAIPISRLSRAMGRSSLRTGKGQLMFTVRQLQKHEAARLGSQGFRFATIEHVTGMLSRRIHVPEASLANSLRDMRDYASSNRGFDEGVHLVSFMMRPTIHDHFEILTAKGAGNPLPSATLPMKQLQIHHLELISHMEGWSMDACMRYLESAAATQAFPNLAEFRTHLTKAIISLSKTIPEDVRGAAQLSSRPLTAPCRTGSSKLETSMQNNCTLLAFCVVGTLDTQISNPDYIFTPFRLFRVQQQINEAFSDHDDFARELGQELFCTDVRSGSTASENDLASTAKMAILRLWPSRKSAPTSSSGSGSRYSQESFVDPTATALRDITVRKEVRVDYTHLHENSNQNNLSNRDSKVTVSGGMETTPTSYVDELYSLCYAPGIRLRPDASLQNISRGSTAC</sequence>
<keyword evidence="5" id="KW-1185">Reference proteome</keyword>
<dbReference type="Proteomes" id="UP000191500">
    <property type="component" value="Unassembled WGS sequence"/>
</dbReference>
<evidence type="ECO:0000313" key="4">
    <source>
        <dbReference type="EMBL" id="OQE44099.1"/>
    </source>
</evidence>
<proteinExistence type="predicted"/>
<feature type="transmembrane region" description="Helical" evidence="2">
    <location>
        <begin position="118"/>
        <end position="139"/>
    </location>
</feature>